<evidence type="ECO:0000313" key="4">
    <source>
        <dbReference type="Proteomes" id="UP000294593"/>
    </source>
</evidence>
<sequence>MTQRSLPQAAHTPSRPDLRAPARSAAAVAAAVSGLLVATLASSARAEPNFPISPQQRSTAQQVAEAGVPLSELSPNAPDSHTVKRGDTLWGVSGLFLKSPWRWPELWGMNLQQIRNPHLIFPGQMLYLDKSNGRARLRVGQVLSDSSGNARLSPRVREGNLDDAIATVPLHLLEPFFNEAVIFDSSDELLKAPRLVATQEGRVLLSRGETAYVRGELGGRRDWRLFREPKPLRDPATREVLGYEAQFVGTLALVREGAEGTGADGQPLVVPSTFTVNSIRQEAAVGDRLAPVPPRDFNNMAPHAPRQDVAGQLVSIYGDALSAGQNQIVALNRGSRDGLDRGAILALWRDGRTIRDMTLADKPTIKLPDERHGLLLVFRVFDRMSYALILNVKEPVKAGDRFTQP</sequence>
<evidence type="ECO:0000259" key="2">
    <source>
        <dbReference type="PROSITE" id="PS51782"/>
    </source>
</evidence>
<dbReference type="RefSeq" id="WP_133609861.1">
    <property type="nucleotide sequence ID" value="NZ_SNXW01000007.1"/>
</dbReference>
<dbReference type="InterPro" id="IPR052196">
    <property type="entry name" value="Bact_Kbp"/>
</dbReference>
<comment type="caution">
    <text evidence="3">The sequence shown here is derived from an EMBL/GenBank/DDBJ whole genome shotgun (WGS) entry which is preliminary data.</text>
</comment>
<keyword evidence="4" id="KW-1185">Reference proteome</keyword>
<dbReference type="CDD" id="cd00118">
    <property type="entry name" value="LysM"/>
    <property type="match status" value="1"/>
</dbReference>
<dbReference type="Gene3D" id="3.10.350.10">
    <property type="entry name" value="LysM domain"/>
    <property type="match status" value="1"/>
</dbReference>
<protein>
    <submittedName>
        <fullName evidence="3">LysM domain-containing protein</fullName>
    </submittedName>
</protein>
<dbReference type="PANTHER" id="PTHR34700">
    <property type="entry name" value="POTASSIUM BINDING PROTEIN KBP"/>
    <property type="match status" value="1"/>
</dbReference>
<dbReference type="InterPro" id="IPR036779">
    <property type="entry name" value="LysM_dom_sf"/>
</dbReference>
<dbReference type="Proteomes" id="UP000294593">
    <property type="component" value="Unassembled WGS sequence"/>
</dbReference>
<dbReference type="PROSITE" id="PS51782">
    <property type="entry name" value="LYSM"/>
    <property type="match status" value="1"/>
</dbReference>
<name>A0A4V3CVA2_9BURK</name>
<dbReference type="OrthoDB" id="9765158at2"/>
<feature type="region of interest" description="Disordered" evidence="1">
    <location>
        <begin position="49"/>
        <end position="82"/>
    </location>
</feature>
<dbReference type="AlphaFoldDB" id="A0A4V3CVA2"/>
<gene>
    <name evidence="3" type="ORF">EV672_107129</name>
</gene>
<evidence type="ECO:0000256" key="1">
    <source>
        <dbReference type="SAM" id="MobiDB-lite"/>
    </source>
</evidence>
<dbReference type="SUPFAM" id="SSF54106">
    <property type="entry name" value="LysM domain"/>
    <property type="match status" value="1"/>
</dbReference>
<accession>A0A4V3CVA2</accession>
<reference evidence="3 4" key="1">
    <citation type="submission" date="2019-03" db="EMBL/GenBank/DDBJ databases">
        <title>Genomic Encyclopedia of Type Strains, Phase IV (KMG-IV): sequencing the most valuable type-strain genomes for metagenomic binning, comparative biology and taxonomic classification.</title>
        <authorList>
            <person name="Goeker M."/>
        </authorList>
    </citation>
    <scope>NUCLEOTIDE SEQUENCE [LARGE SCALE GENOMIC DNA]</scope>
    <source>
        <strain evidence="3 4">DSM 11901</strain>
    </source>
</reference>
<feature type="compositionally biased region" description="Polar residues" evidence="1">
    <location>
        <begin position="52"/>
        <end position="62"/>
    </location>
</feature>
<dbReference type="PANTHER" id="PTHR34700:SF4">
    <property type="entry name" value="PHAGE-LIKE ELEMENT PBSX PROTEIN XKDP"/>
    <property type="match status" value="1"/>
</dbReference>
<dbReference type="EMBL" id="SNXW01000007">
    <property type="protein sequence ID" value="TDP81698.1"/>
    <property type="molecule type" value="Genomic_DNA"/>
</dbReference>
<feature type="domain" description="LysM" evidence="2">
    <location>
        <begin position="79"/>
        <end position="128"/>
    </location>
</feature>
<dbReference type="Pfam" id="PF01476">
    <property type="entry name" value="LysM"/>
    <property type="match status" value="1"/>
</dbReference>
<dbReference type="InterPro" id="IPR018392">
    <property type="entry name" value="LysM"/>
</dbReference>
<organism evidence="3 4">
    <name type="scientific">Aquabacterium commune</name>
    <dbReference type="NCBI Taxonomy" id="70586"/>
    <lineage>
        <taxon>Bacteria</taxon>
        <taxon>Pseudomonadati</taxon>
        <taxon>Pseudomonadota</taxon>
        <taxon>Betaproteobacteria</taxon>
        <taxon>Burkholderiales</taxon>
        <taxon>Aquabacterium</taxon>
    </lineage>
</organism>
<evidence type="ECO:0000313" key="3">
    <source>
        <dbReference type="EMBL" id="TDP81698.1"/>
    </source>
</evidence>
<proteinExistence type="predicted"/>
<feature type="region of interest" description="Disordered" evidence="1">
    <location>
        <begin position="1"/>
        <end position="21"/>
    </location>
</feature>